<dbReference type="Gene3D" id="3.30.450.20">
    <property type="entry name" value="PAS domain"/>
    <property type="match status" value="1"/>
</dbReference>
<evidence type="ECO:0000313" key="2">
    <source>
        <dbReference type="Proteomes" id="UP001315001"/>
    </source>
</evidence>
<protein>
    <recommendedName>
        <fullName evidence="3">PAS domain-containing protein</fullName>
    </recommendedName>
</protein>
<sequence length="117" mass="13116">MSISKGIVVCRSHIVNISNDGVYTMSDGCGVDFIFRYCNAEMATVEGVPVEEMLNRSFYKVFPNGDKKWLVSYADVALNGTKHTLHDYSPEIDKNLIIHCYQPEPGYCACVLQVTDQ</sequence>
<accession>A0ABS3ZI59</accession>
<dbReference type="RefSeq" id="WP_147607974.1">
    <property type="nucleotide sequence ID" value="NZ_CAXYLQ010000001.1"/>
</dbReference>
<evidence type="ECO:0008006" key="3">
    <source>
        <dbReference type="Google" id="ProtNLM"/>
    </source>
</evidence>
<keyword evidence="2" id="KW-1185">Reference proteome</keyword>
<reference evidence="1 2" key="1">
    <citation type="submission" date="2021-02" db="EMBL/GenBank/DDBJ databases">
        <title>Lactate utilizing bacteria of the human gut.</title>
        <authorList>
            <person name="Sheridan P.O."/>
        </authorList>
    </citation>
    <scope>NUCLEOTIDE SEQUENCE [LARGE SCALE GENOMIC DNA]</scope>
    <source>
        <strain evidence="1 2">HTF-83D</strain>
    </source>
</reference>
<dbReference type="EMBL" id="JAFIQO010000111">
    <property type="protein sequence ID" value="MBP0056905.1"/>
    <property type="molecule type" value="Genomic_DNA"/>
</dbReference>
<organism evidence="1 2">
    <name type="scientific">Anaerobutyricum soehngenii</name>
    <dbReference type="NCBI Taxonomy" id="105843"/>
    <lineage>
        <taxon>Bacteria</taxon>
        <taxon>Bacillati</taxon>
        <taxon>Bacillota</taxon>
        <taxon>Clostridia</taxon>
        <taxon>Lachnospirales</taxon>
        <taxon>Lachnospiraceae</taxon>
        <taxon>Anaerobutyricum</taxon>
    </lineage>
</organism>
<dbReference type="Proteomes" id="UP001315001">
    <property type="component" value="Unassembled WGS sequence"/>
</dbReference>
<evidence type="ECO:0000313" key="1">
    <source>
        <dbReference type="EMBL" id="MBP0056905.1"/>
    </source>
</evidence>
<name>A0ABS3ZI59_9FIRM</name>
<dbReference type="InterPro" id="IPR035965">
    <property type="entry name" value="PAS-like_dom_sf"/>
</dbReference>
<proteinExistence type="predicted"/>
<comment type="caution">
    <text evidence="1">The sequence shown here is derived from an EMBL/GenBank/DDBJ whole genome shotgun (WGS) entry which is preliminary data.</text>
</comment>
<gene>
    <name evidence="1" type="ORF">JYQ75_05755</name>
</gene>
<dbReference type="SUPFAM" id="SSF55785">
    <property type="entry name" value="PYP-like sensor domain (PAS domain)"/>
    <property type="match status" value="1"/>
</dbReference>